<comment type="caution">
    <text evidence="8">The sequence shown here is derived from an EMBL/GenBank/DDBJ whole genome shotgun (WGS) entry which is preliminary data.</text>
</comment>
<feature type="transmembrane region" description="Helical" evidence="6">
    <location>
        <begin position="139"/>
        <end position="163"/>
    </location>
</feature>
<dbReference type="PANTHER" id="PTHR11972:SF79">
    <property type="entry name" value="FERRIC REDUCTION OXIDASE 4-RELATED"/>
    <property type="match status" value="1"/>
</dbReference>
<proteinExistence type="predicted"/>
<dbReference type="GO" id="GO:0016491">
    <property type="term" value="F:oxidoreductase activity"/>
    <property type="evidence" value="ECO:0007669"/>
    <property type="project" value="UniProtKB-KW"/>
</dbReference>
<evidence type="ECO:0000256" key="4">
    <source>
        <dbReference type="ARBA" id="ARBA00023002"/>
    </source>
</evidence>
<dbReference type="SFLD" id="SFLDG01168">
    <property type="entry name" value="Ferric_reductase_subgroup_(FRE"/>
    <property type="match status" value="1"/>
</dbReference>
<protein>
    <recommendedName>
        <fullName evidence="7">FAD-binding FR-type domain-containing protein</fullName>
    </recommendedName>
</protein>
<reference evidence="8 9" key="1">
    <citation type="submission" date="2024-11" db="EMBL/GenBank/DDBJ databases">
        <title>A near-complete genome assembly of Cinchona calisaya.</title>
        <authorList>
            <person name="Lian D.C."/>
            <person name="Zhao X.W."/>
            <person name="Wei L."/>
        </authorList>
    </citation>
    <scope>NUCLEOTIDE SEQUENCE [LARGE SCALE GENOMIC DNA]</scope>
    <source>
        <tissue evidence="8">Nenye</tissue>
    </source>
</reference>
<dbReference type="InterPro" id="IPR013130">
    <property type="entry name" value="Fe3_Rdtase_TM_dom"/>
</dbReference>
<name>A0ABD2ZQ45_9GENT</name>
<feature type="transmembrane region" description="Helical" evidence="6">
    <location>
        <begin position="621"/>
        <end position="638"/>
    </location>
</feature>
<evidence type="ECO:0000313" key="8">
    <source>
        <dbReference type="EMBL" id="KAL3521556.1"/>
    </source>
</evidence>
<dbReference type="SUPFAM" id="SSF63380">
    <property type="entry name" value="Riboflavin synthase domain-like"/>
    <property type="match status" value="1"/>
</dbReference>
<feature type="transmembrane region" description="Helical" evidence="6">
    <location>
        <begin position="310"/>
        <end position="338"/>
    </location>
</feature>
<dbReference type="PANTHER" id="PTHR11972">
    <property type="entry name" value="NADPH OXIDASE"/>
    <property type="match status" value="1"/>
</dbReference>
<dbReference type="EMBL" id="JBJUIK010000008">
    <property type="protein sequence ID" value="KAL3521556.1"/>
    <property type="molecule type" value="Genomic_DNA"/>
</dbReference>
<evidence type="ECO:0000256" key="6">
    <source>
        <dbReference type="SAM" id="Phobius"/>
    </source>
</evidence>
<dbReference type="AlphaFoldDB" id="A0ABD2ZQ45"/>
<dbReference type="InterPro" id="IPR050369">
    <property type="entry name" value="RBOH/FRE"/>
</dbReference>
<gene>
    <name evidence="8" type="ORF">ACH5RR_019705</name>
</gene>
<dbReference type="Gene3D" id="3.40.50.80">
    <property type="entry name" value="Nucleotide-binding domain of ferredoxin-NADP reductase (FNR) module"/>
    <property type="match status" value="2"/>
</dbReference>
<evidence type="ECO:0000256" key="2">
    <source>
        <dbReference type="ARBA" id="ARBA00022692"/>
    </source>
</evidence>
<evidence type="ECO:0000256" key="5">
    <source>
        <dbReference type="ARBA" id="ARBA00023136"/>
    </source>
</evidence>
<feature type="domain" description="FAD-binding FR-type" evidence="7">
    <location>
        <begin position="346"/>
        <end position="449"/>
    </location>
</feature>
<feature type="transmembrane region" description="Helical" evidence="6">
    <location>
        <begin position="575"/>
        <end position="601"/>
    </location>
</feature>
<feature type="transmembrane region" description="Helical" evidence="6">
    <location>
        <begin position="232"/>
        <end position="255"/>
    </location>
</feature>
<dbReference type="Pfam" id="PF08030">
    <property type="entry name" value="NAD_binding_6"/>
    <property type="match status" value="1"/>
</dbReference>
<feature type="transmembrane region" description="Helical" evidence="6">
    <location>
        <begin position="88"/>
        <end position="108"/>
    </location>
</feature>
<dbReference type="PROSITE" id="PS51384">
    <property type="entry name" value="FAD_FR"/>
    <property type="match status" value="1"/>
</dbReference>
<dbReference type="Pfam" id="PF01794">
    <property type="entry name" value="Ferric_reduct"/>
    <property type="match status" value="1"/>
</dbReference>
<organism evidence="8 9">
    <name type="scientific">Cinchona calisaya</name>
    <dbReference type="NCBI Taxonomy" id="153742"/>
    <lineage>
        <taxon>Eukaryota</taxon>
        <taxon>Viridiplantae</taxon>
        <taxon>Streptophyta</taxon>
        <taxon>Embryophyta</taxon>
        <taxon>Tracheophyta</taxon>
        <taxon>Spermatophyta</taxon>
        <taxon>Magnoliopsida</taxon>
        <taxon>eudicotyledons</taxon>
        <taxon>Gunneridae</taxon>
        <taxon>Pentapetalae</taxon>
        <taxon>asterids</taxon>
        <taxon>lamiids</taxon>
        <taxon>Gentianales</taxon>
        <taxon>Rubiaceae</taxon>
        <taxon>Cinchonoideae</taxon>
        <taxon>Cinchoneae</taxon>
        <taxon>Cinchona</taxon>
    </lineage>
</organism>
<sequence>MIRGPESFKYVWTSAKLKNEASQTSTEIYRYTTKMKCLAAWRFLFMLLILGWLFIWVMLPTKAYKDAWTPKLKQSLNSTYFREHGTNLLLLTLPVMLIAALGCVYLHFAEKSEIASYPESRAKKSHGCQLFSRKRPVLVVAPLGIVNIVELAFSAMFIVLLIWSLANYLHTSFGHLHMDKPGTKVWKLKFRSVSLRLGYIGNICWAFLFFPVTRWSSILPLVGLSSESSIKYHIWLGHISMILFAAHSIGFIVYWGMTDQMAQILEWSKTYVPNVAGLIAFLFSLPIWATSLYPIRRKMFEVFFDTHHLYILYIFFYILHVGVAYFCMILPGIFLFLIDRYIRFLQSKRRTRLISARLLPCGTTELTFSKNPGLRYNPTSTLFLNVPSISKLQWHPFTIISNSNLEPDKLSIAIKSQGSWSQKLYKQLSSNLDHLQVSTEGPYGPTSFHLLRHDAVVMISGGSGITPFISIIREIIYRSTKPNCKVPKVLLVAAFKNAADLSKLDLLLPGSITSIDVSQIQLEIEAYITGDKEHSIPTEESDNPYKPSQITTTTRWFKPSPSDLPISAVLGQNSWLWLGAIISTSFIMFLLFLGILTRYAIYPTEKRGELYHYSLKTLWDMFFVCACVFLATSVIFLFQKRTSSAPEVTQIQNLELPIPTTSPAGPLSCGVGGDDRELESLPCQPFVEATRVHFGSRPDLKRILFDIKGWDVGVVACGPRKMRHEVAKICSSGPPKNLHFESVSFTW</sequence>
<keyword evidence="2 6" id="KW-0812">Transmembrane</keyword>
<feature type="transmembrane region" description="Helical" evidence="6">
    <location>
        <begin position="275"/>
        <end position="295"/>
    </location>
</feature>
<dbReference type="CDD" id="cd06186">
    <property type="entry name" value="NOX_Duox_like_FAD_NADP"/>
    <property type="match status" value="1"/>
</dbReference>
<feature type="transmembrane region" description="Helical" evidence="6">
    <location>
        <begin position="39"/>
        <end position="59"/>
    </location>
</feature>
<dbReference type="InterPro" id="IPR013112">
    <property type="entry name" value="FAD-bd_8"/>
</dbReference>
<evidence type="ECO:0000259" key="7">
    <source>
        <dbReference type="PROSITE" id="PS51384"/>
    </source>
</evidence>
<dbReference type="InterPro" id="IPR013121">
    <property type="entry name" value="Fe_red_NAD-bd_6"/>
</dbReference>
<evidence type="ECO:0000256" key="1">
    <source>
        <dbReference type="ARBA" id="ARBA00004141"/>
    </source>
</evidence>
<keyword evidence="4" id="KW-0560">Oxidoreductase</keyword>
<dbReference type="Proteomes" id="UP001630127">
    <property type="component" value="Unassembled WGS sequence"/>
</dbReference>
<feature type="transmembrane region" description="Helical" evidence="6">
    <location>
        <begin position="193"/>
        <end position="212"/>
    </location>
</feature>
<dbReference type="InterPro" id="IPR017927">
    <property type="entry name" value="FAD-bd_FR_type"/>
</dbReference>
<dbReference type="SFLD" id="SFLDS00052">
    <property type="entry name" value="Ferric_Reductase_Domain"/>
    <property type="match status" value="1"/>
</dbReference>
<keyword evidence="3 6" id="KW-1133">Transmembrane helix</keyword>
<dbReference type="Pfam" id="PF08022">
    <property type="entry name" value="FAD_binding_8"/>
    <property type="match status" value="1"/>
</dbReference>
<keyword evidence="5 6" id="KW-0472">Membrane</keyword>
<keyword evidence="9" id="KW-1185">Reference proteome</keyword>
<accession>A0ABD2ZQ45</accession>
<dbReference type="InterPro" id="IPR039261">
    <property type="entry name" value="FNR_nucleotide-bd"/>
</dbReference>
<evidence type="ECO:0000313" key="9">
    <source>
        <dbReference type="Proteomes" id="UP001630127"/>
    </source>
</evidence>
<dbReference type="InterPro" id="IPR017938">
    <property type="entry name" value="Riboflavin_synthase-like_b-brl"/>
</dbReference>
<dbReference type="GO" id="GO:0016020">
    <property type="term" value="C:membrane"/>
    <property type="evidence" value="ECO:0007669"/>
    <property type="project" value="UniProtKB-SubCell"/>
</dbReference>
<comment type="subcellular location">
    <subcellularLocation>
        <location evidence="1">Membrane</location>
        <topology evidence="1">Multi-pass membrane protein</topology>
    </subcellularLocation>
</comment>
<evidence type="ECO:0000256" key="3">
    <source>
        <dbReference type="ARBA" id="ARBA00022989"/>
    </source>
</evidence>
<dbReference type="SUPFAM" id="SSF52343">
    <property type="entry name" value="Ferredoxin reductase-like, C-terminal NADP-linked domain"/>
    <property type="match status" value="1"/>
</dbReference>